<proteinExistence type="predicted"/>
<evidence type="ECO:0000256" key="1">
    <source>
        <dbReference type="SAM" id="Phobius"/>
    </source>
</evidence>
<dbReference type="EMBL" id="LCBY01000036">
    <property type="protein sequence ID" value="KKS21566.1"/>
    <property type="molecule type" value="Genomic_DNA"/>
</dbReference>
<dbReference type="PANTHER" id="PTHR22911:SF79">
    <property type="entry name" value="MOBA-LIKE NTP TRANSFERASE DOMAIN-CONTAINING PROTEIN"/>
    <property type="match status" value="1"/>
</dbReference>
<dbReference type="Pfam" id="PF00892">
    <property type="entry name" value="EamA"/>
    <property type="match status" value="2"/>
</dbReference>
<feature type="transmembrane region" description="Helical" evidence="1">
    <location>
        <begin position="32"/>
        <end position="50"/>
    </location>
</feature>
<dbReference type="InterPro" id="IPR000620">
    <property type="entry name" value="EamA_dom"/>
</dbReference>
<accession>A0A0G0ZHM4</accession>
<keyword evidence="1" id="KW-0472">Membrane</keyword>
<feature type="domain" description="EamA" evidence="2">
    <location>
        <begin position="149"/>
        <end position="285"/>
    </location>
</feature>
<dbReference type="AlphaFoldDB" id="A0A0G0ZHM4"/>
<feature type="transmembrane region" description="Helical" evidence="1">
    <location>
        <begin position="272"/>
        <end position="289"/>
    </location>
</feature>
<dbReference type="InterPro" id="IPR037185">
    <property type="entry name" value="EmrE-like"/>
</dbReference>
<feature type="domain" description="EamA" evidence="2">
    <location>
        <begin position="5"/>
        <end position="132"/>
    </location>
</feature>
<comment type="caution">
    <text evidence="3">The sequence shown here is derived from an EMBL/GenBank/DDBJ whole genome shotgun (WGS) entry which is preliminary data.</text>
</comment>
<organism evidence="3 4">
    <name type="scientific">Candidatus Roizmanbacteria bacterium GW2011_GWC2_41_7</name>
    <dbReference type="NCBI Taxonomy" id="1618487"/>
    <lineage>
        <taxon>Bacteria</taxon>
        <taxon>Candidatus Roizmaniibacteriota</taxon>
    </lineage>
</organism>
<feature type="transmembrane region" description="Helical" evidence="1">
    <location>
        <begin position="88"/>
        <end position="106"/>
    </location>
</feature>
<dbReference type="GO" id="GO:0016020">
    <property type="term" value="C:membrane"/>
    <property type="evidence" value="ECO:0007669"/>
    <property type="project" value="InterPro"/>
</dbReference>
<dbReference type="PANTHER" id="PTHR22911">
    <property type="entry name" value="ACYL-MALONYL CONDENSING ENZYME-RELATED"/>
    <property type="match status" value="1"/>
</dbReference>
<evidence type="ECO:0000313" key="3">
    <source>
        <dbReference type="EMBL" id="KKS21566.1"/>
    </source>
</evidence>
<feature type="transmembrane region" description="Helical" evidence="1">
    <location>
        <begin position="118"/>
        <end position="137"/>
    </location>
</feature>
<name>A0A0G0ZHM4_9BACT</name>
<protein>
    <submittedName>
        <fullName evidence="3">UAA transporter family</fullName>
    </submittedName>
</protein>
<feature type="transmembrane region" description="Helical" evidence="1">
    <location>
        <begin position="179"/>
        <end position="200"/>
    </location>
</feature>
<keyword evidence="1" id="KW-0812">Transmembrane</keyword>
<reference evidence="3 4" key="1">
    <citation type="journal article" date="2015" name="Nature">
        <title>rRNA introns, odd ribosomes, and small enigmatic genomes across a large radiation of phyla.</title>
        <authorList>
            <person name="Brown C.T."/>
            <person name="Hug L.A."/>
            <person name="Thomas B.C."/>
            <person name="Sharon I."/>
            <person name="Castelle C.J."/>
            <person name="Singh A."/>
            <person name="Wilkins M.J."/>
            <person name="Williams K.H."/>
            <person name="Banfield J.F."/>
        </authorList>
    </citation>
    <scope>NUCLEOTIDE SEQUENCE [LARGE SCALE GENOMIC DNA]</scope>
</reference>
<dbReference type="Proteomes" id="UP000034371">
    <property type="component" value="Unassembled WGS sequence"/>
</dbReference>
<evidence type="ECO:0000313" key="4">
    <source>
        <dbReference type="Proteomes" id="UP000034371"/>
    </source>
</evidence>
<feature type="transmembrane region" description="Helical" evidence="1">
    <location>
        <begin position="62"/>
        <end position="82"/>
    </location>
</feature>
<evidence type="ECO:0000259" key="2">
    <source>
        <dbReference type="Pfam" id="PF00892"/>
    </source>
</evidence>
<dbReference type="SUPFAM" id="SSF103481">
    <property type="entry name" value="Multidrug resistance efflux transporter EmrE"/>
    <property type="match status" value="2"/>
</dbReference>
<gene>
    <name evidence="3" type="ORF">UU78_C0036G0009</name>
</gene>
<feature type="transmembrane region" description="Helical" evidence="1">
    <location>
        <begin position="212"/>
        <end position="235"/>
    </location>
</feature>
<keyword evidence="1" id="KW-1133">Transmembrane helix</keyword>
<feature type="transmembrane region" description="Helical" evidence="1">
    <location>
        <begin position="149"/>
        <end position="167"/>
    </location>
</feature>
<sequence>MKKIIGIIALTALCGSSVPVFAKIALEIFQPFTLVFIRFLLATISLLPFVKQTNELSFENFKKLFSIAFIGALNPILLFIALQTTQASVTPLIYASVPIMSAFYLQSVKKRKITKDQYAGILIGFTGVCIIILLPLITSHQYTPLEMMSGNVLILFASFAFMLYGFYSKSRQVNHAVSPIALTFYFSLVTLLLSAPFALYEVIKEPILYSDIRWTHVVSALEIGIVGTSIFYFLYQYSLKISSAITASLFTYLQPVLTILLAIALLGEKITIPLIIGAALAVYGAGHASRKNNH</sequence>
<feature type="transmembrane region" description="Helical" evidence="1">
    <location>
        <begin position="247"/>
        <end position="266"/>
    </location>
</feature>